<accession>A0AAE6TWY8</accession>
<protein>
    <recommendedName>
        <fullName evidence="2">WxL domain-containing protein</fullName>
    </recommendedName>
</protein>
<proteinExistence type="predicted"/>
<feature type="compositionally biased region" description="Polar residues" evidence="1">
    <location>
        <begin position="112"/>
        <end position="129"/>
    </location>
</feature>
<reference evidence="3 4" key="1">
    <citation type="submission" date="2019-10" db="EMBL/GenBank/DDBJ databases">
        <title>Genome sequencing of Lactobacillus fructivorans.</title>
        <authorList>
            <person name="Kim K."/>
        </authorList>
    </citation>
    <scope>NUCLEOTIDE SEQUENCE [LARGE SCALE GENOMIC DNA]</scope>
    <source>
        <strain evidence="3 4">LF543</strain>
    </source>
</reference>
<gene>
    <name evidence="3" type="ORF">LF543_06430</name>
</gene>
<dbReference type="Pfam" id="PF13731">
    <property type="entry name" value="WxL"/>
    <property type="match status" value="1"/>
</dbReference>
<dbReference type="Proteomes" id="UP000327194">
    <property type="component" value="Chromosome"/>
</dbReference>
<dbReference type="InterPro" id="IPR027994">
    <property type="entry name" value="WxL_dom"/>
</dbReference>
<dbReference type="EMBL" id="CP045562">
    <property type="protein sequence ID" value="QFX93194.1"/>
    <property type="molecule type" value="Genomic_DNA"/>
</dbReference>
<feature type="domain" description="WxL" evidence="2">
    <location>
        <begin position="90"/>
        <end position="250"/>
    </location>
</feature>
<dbReference type="AlphaFoldDB" id="A0AAE6TWY8"/>
<evidence type="ECO:0000313" key="3">
    <source>
        <dbReference type="EMBL" id="QFX93194.1"/>
    </source>
</evidence>
<dbReference type="KEGG" id="lfv:LF543_06430"/>
<name>A0AAE6TWY8_9LACO</name>
<evidence type="ECO:0000259" key="2">
    <source>
        <dbReference type="Pfam" id="PF13731"/>
    </source>
</evidence>
<organism evidence="3 4">
    <name type="scientific">Fructilactobacillus fructivorans</name>
    <dbReference type="NCBI Taxonomy" id="1614"/>
    <lineage>
        <taxon>Bacteria</taxon>
        <taxon>Bacillati</taxon>
        <taxon>Bacillota</taxon>
        <taxon>Bacilli</taxon>
        <taxon>Lactobacillales</taxon>
        <taxon>Lactobacillaceae</taxon>
        <taxon>Fructilactobacillus</taxon>
    </lineage>
</organism>
<evidence type="ECO:0000256" key="1">
    <source>
        <dbReference type="SAM" id="MobiDB-lite"/>
    </source>
</evidence>
<evidence type="ECO:0000313" key="4">
    <source>
        <dbReference type="Proteomes" id="UP000327194"/>
    </source>
</evidence>
<feature type="region of interest" description="Disordered" evidence="1">
    <location>
        <begin position="109"/>
        <end position="130"/>
    </location>
</feature>
<sequence length="258" mass="26783">MLLSCVFVMCSSPSQTCNLVTTKIYIFWRWFFMEANIGKKLVLGVASLAAVLGLSVAVGNVNANAATLPADTSTTANDTTGSVSGQSNAHVQVRTGYLTLQEVPDLNFGEADNTSTPQTNIPLHDNQTGLGKPQLVVTDGRAVKDQPNGAGYNVTAALSNFSDGKNTQGNGWGIQLKQGSGLNNDNNVPVNTPLLTAGANNASQVLSVQPGQGLGTTSVDYSKSTDASLNMPANVNPADYNAPITWTLNAAGPQNPTA</sequence>